<evidence type="ECO:0000313" key="1">
    <source>
        <dbReference type="EMBL" id="QBZ71532.1"/>
    </source>
</evidence>
<dbReference type="KEGG" id="vg:55013110"/>
<protein>
    <submittedName>
        <fullName evidence="1">Uncharacterized protein</fullName>
    </submittedName>
</protein>
<reference evidence="2" key="1">
    <citation type="submission" date="2019-03" db="EMBL/GenBank/DDBJ databases">
        <authorList>
            <person name="Olsen N.S."/>
            <person name="Kot W."/>
            <person name="Hansen L.H."/>
        </authorList>
    </citation>
    <scope>NUCLEOTIDE SEQUENCE [LARGE SCALE GENOMIC DNA]</scope>
</reference>
<dbReference type="GeneID" id="55013110"/>
<keyword evidence="2" id="KW-1185">Reference proteome</keyword>
<dbReference type="RefSeq" id="YP_009821626.1">
    <property type="nucleotide sequence ID" value="NC_048177.1"/>
</dbReference>
<name>A0A4D6DYZ9_9CAUD</name>
<dbReference type="Proteomes" id="UP000297092">
    <property type="component" value="Segment"/>
</dbReference>
<proteinExistence type="predicted"/>
<evidence type="ECO:0000313" key="2">
    <source>
        <dbReference type="Proteomes" id="UP000297092"/>
    </source>
</evidence>
<dbReference type="EMBL" id="MK629528">
    <property type="protein sequence ID" value="QBZ71532.1"/>
    <property type="molecule type" value="Genomic_DNA"/>
</dbReference>
<sequence length="65" mass="7761">MRELEEGEVIYYDDPRSMSIVIKSRNERVEMSYEMFFTLKRMFEQQVMERVDEQIKSLVVGGGGY</sequence>
<accession>A0A4D6DYZ9</accession>
<organism evidence="1 2">
    <name type="scientific">Escherichia phage Lidtsur</name>
    <dbReference type="NCBI Taxonomy" id="2562235"/>
    <lineage>
        <taxon>Viruses</taxon>
        <taxon>Duplodnaviria</taxon>
        <taxon>Heunggongvirae</taxon>
        <taxon>Uroviricota</taxon>
        <taxon>Caudoviricetes</taxon>
        <taxon>Autographivirales</taxon>
        <taxon>Autoscriptoviridae</taxon>
        <taxon>Stentvirinae</taxon>
        <taxon>Bonnellvirus</taxon>
        <taxon>Bonnellvirus lidtsur</taxon>
    </lineage>
</organism>